<dbReference type="InterPro" id="IPR006048">
    <property type="entry name" value="A-amylase/branching_C"/>
</dbReference>
<reference evidence="2 3" key="1">
    <citation type="submission" date="2023-12" db="EMBL/GenBank/DDBJ databases">
        <title>A high-quality genome assembly for Dillenia turbinata (Dilleniales).</title>
        <authorList>
            <person name="Chanderbali A."/>
        </authorList>
    </citation>
    <scope>NUCLEOTIDE SEQUENCE [LARGE SCALE GENOMIC DNA]</scope>
    <source>
        <strain evidence="2">LSX21</strain>
        <tissue evidence="2">Leaf</tissue>
    </source>
</reference>
<dbReference type="InterPro" id="IPR013780">
    <property type="entry name" value="Glyco_hydro_b"/>
</dbReference>
<evidence type="ECO:0000313" key="2">
    <source>
        <dbReference type="EMBL" id="KAK6939225.1"/>
    </source>
</evidence>
<dbReference type="Gene3D" id="2.60.40.1180">
    <property type="entry name" value="Golgi alpha-mannosidase II"/>
    <property type="match status" value="1"/>
</dbReference>
<accession>A0AAN8ZMA4</accession>
<dbReference type="GO" id="GO:0043169">
    <property type="term" value="F:cation binding"/>
    <property type="evidence" value="ECO:0007669"/>
    <property type="project" value="InterPro"/>
</dbReference>
<dbReference type="AlphaFoldDB" id="A0AAN8ZMA4"/>
<feature type="domain" description="Alpha-amylase/branching enzyme C-terminal all beta" evidence="1">
    <location>
        <begin position="33"/>
        <end position="110"/>
    </location>
</feature>
<evidence type="ECO:0000313" key="3">
    <source>
        <dbReference type="Proteomes" id="UP001370490"/>
    </source>
</evidence>
<organism evidence="2 3">
    <name type="scientific">Dillenia turbinata</name>
    <dbReference type="NCBI Taxonomy" id="194707"/>
    <lineage>
        <taxon>Eukaryota</taxon>
        <taxon>Viridiplantae</taxon>
        <taxon>Streptophyta</taxon>
        <taxon>Embryophyta</taxon>
        <taxon>Tracheophyta</taxon>
        <taxon>Spermatophyta</taxon>
        <taxon>Magnoliopsida</taxon>
        <taxon>eudicotyledons</taxon>
        <taxon>Gunneridae</taxon>
        <taxon>Pentapetalae</taxon>
        <taxon>Dilleniales</taxon>
        <taxon>Dilleniaceae</taxon>
        <taxon>Dillenia</taxon>
    </lineage>
</organism>
<comment type="caution">
    <text evidence="2">The sequence shown here is derived from an EMBL/GenBank/DDBJ whole genome shotgun (WGS) entry which is preliminary data.</text>
</comment>
<proteinExistence type="predicted"/>
<dbReference type="EMBL" id="JBAMMX010000005">
    <property type="protein sequence ID" value="KAK6939225.1"/>
    <property type="molecule type" value="Genomic_DNA"/>
</dbReference>
<gene>
    <name evidence="2" type="ORF">RJ641_028756</name>
</gene>
<protein>
    <submittedName>
        <fullName evidence="2">Alpha-amylase/branching enzyme, C-terminal all beta</fullName>
    </submittedName>
</protein>
<dbReference type="GO" id="GO:0005975">
    <property type="term" value="P:carbohydrate metabolic process"/>
    <property type="evidence" value="ECO:0007669"/>
    <property type="project" value="InterPro"/>
</dbReference>
<dbReference type="SUPFAM" id="SSF51011">
    <property type="entry name" value="Glycosyl hydrolase domain"/>
    <property type="match status" value="1"/>
</dbReference>
<sequence length="173" mass="19311">METVHIPESRLVPLNGQLGLPKMLLRTATSYSNFGDLREGTRLDVICPRKYRVALDSDAWEFAGPGRVGHDADRLTNPEGIPGLPVTSFNNRPNSVEVLSPARTCVVYYRVEEDVEESDHIEELDETEETTVTDVVSQQEVLEEAIVYKDDNSGPAKLRFLEDEDMGDDASDD</sequence>
<evidence type="ECO:0000259" key="1">
    <source>
        <dbReference type="Pfam" id="PF02806"/>
    </source>
</evidence>
<dbReference type="Proteomes" id="UP001370490">
    <property type="component" value="Unassembled WGS sequence"/>
</dbReference>
<name>A0AAN8ZMA4_9MAGN</name>
<dbReference type="Pfam" id="PF02806">
    <property type="entry name" value="Alpha-amylase_C"/>
    <property type="match status" value="1"/>
</dbReference>
<dbReference type="GO" id="GO:0003824">
    <property type="term" value="F:catalytic activity"/>
    <property type="evidence" value="ECO:0007669"/>
    <property type="project" value="InterPro"/>
</dbReference>
<keyword evidence="3" id="KW-1185">Reference proteome</keyword>